<dbReference type="Pfam" id="PF18206">
    <property type="entry name" value="Porphyrn_cat_1"/>
    <property type="match status" value="1"/>
</dbReference>
<evidence type="ECO:0000256" key="3">
    <source>
        <dbReference type="SAM" id="SignalP"/>
    </source>
</evidence>
<dbReference type="InterPro" id="IPR040527">
    <property type="entry name" value="Beta-sand_Porphyrn"/>
</dbReference>
<dbReference type="Gene3D" id="2.60.120.1200">
    <property type="match status" value="1"/>
</dbReference>
<feature type="signal peptide" evidence="3">
    <location>
        <begin position="1"/>
        <end position="22"/>
    </location>
</feature>
<feature type="region of interest" description="Disordered" evidence="2">
    <location>
        <begin position="925"/>
        <end position="957"/>
    </location>
</feature>
<dbReference type="InterPro" id="IPR005084">
    <property type="entry name" value="CBM6"/>
</dbReference>
<dbReference type="NCBIfam" id="TIGR04183">
    <property type="entry name" value="Por_Secre_tail"/>
    <property type="match status" value="1"/>
</dbReference>
<dbReference type="Gene3D" id="2.60.40.1180">
    <property type="entry name" value="Golgi alpha-mannosidase II"/>
    <property type="match status" value="1"/>
</dbReference>
<dbReference type="InterPro" id="IPR006584">
    <property type="entry name" value="Cellulose-bd_IV"/>
</dbReference>
<dbReference type="Pfam" id="PF18040">
    <property type="entry name" value="BPA_C"/>
    <property type="match status" value="1"/>
</dbReference>
<dbReference type="Pfam" id="PF03422">
    <property type="entry name" value="CBM_6"/>
    <property type="match status" value="1"/>
</dbReference>
<feature type="compositionally biased region" description="Polar residues" evidence="2">
    <location>
        <begin position="932"/>
        <end position="945"/>
    </location>
</feature>
<evidence type="ECO:0000259" key="4">
    <source>
        <dbReference type="PROSITE" id="PS51175"/>
    </source>
</evidence>
<accession>A0A5C7AU58</accession>
<evidence type="ECO:0000313" key="6">
    <source>
        <dbReference type="Proteomes" id="UP000321790"/>
    </source>
</evidence>
<dbReference type="Pfam" id="PF17963">
    <property type="entry name" value="Big_9"/>
    <property type="match status" value="1"/>
</dbReference>
<dbReference type="InterPro" id="IPR017853">
    <property type="entry name" value="GH"/>
</dbReference>
<evidence type="ECO:0000313" key="5">
    <source>
        <dbReference type="EMBL" id="TXE11921.1"/>
    </source>
</evidence>
<feature type="chain" id="PRO_5022962673" evidence="3">
    <location>
        <begin position="23"/>
        <end position="1369"/>
    </location>
</feature>
<sequence length="1369" mass="148475">MKIILKRIMLFGTLLMSVGVFSQNVNISIDLEKQRFLDGVSNLDRTKYFNNHDAKEDPDFPTFYKDNNVGFGRQFWGPFAFNGKGNFNNTPPTSDGIVRPVNRIIFTYNPTNIWSATYNPADAVNTAIKYWVDQVGNEGRPEYWEPFNEPFIKASKFTEESGLTNEQVVTKMCEWFREMAKAVHNTPELARMKVIGFSSAFPSYARRDFSETWQNHMKKFIDIAGADIDAISVHPYDGVNQVGQANGRSGSNSEAILDLIESYTAQKFGTPKKLAITEYGVIENDEAFPPGPAPSYFNEARSAVSISGLNNMLFNFLERQDNIEICIPFVTGRADFFYQSGFSSDGGTGTPRPYTPAITRPTELYTTAPYRNNQYVLSYKANFYRFWKDIKGDRAKITSDDLDVQVQAFVDGNITYIAINNLDDADKTVNLNFISGPANVTNVNTSSLIINGQNTPIYEEGTDSSSLPTSVSLKNGETKLLKITYGTPVQFTSSIVRKKYYATSAQATIDKAPTVLINADEANTFTFNNVVTAASGDATLRLSVGIPLTTGVGSTTPTGLDRLPSEVTFNGTALTIPTNWKGYDQSGRNDFYGMLEFNVPYNLIINGSNTVSVTYAKTGGRLAAAVLSVENDDTLCTKTTLYADEDNDGLGNPAVTIQSCGPVQGFVDNADDKCIDDAENICLSVNIPGTVEAENFSKNEGVEVNTENTFIQNIDNGDATEYDINATIDGEYKIKIRASSVNGGSIKVLNNNTELTTINITATGGLETFQDFEELITLSKGRKILRLEYIGTGANILNVDNVVFETNEAFVKYVNPESDTVALTITNTQTSFSFDVEYATKKPTQSVDFNLRAKSTGVTGGFASIRPGAATSGTGTFTINLSDPLPADTYEILIFINSPGDSPQFFGGPSPQLALVVIEPAVNAANDESKSNPRGSNITLNILSNDSKEDGNAPLPSEVNIDINTNMSGQQTQLIVANEGTWSYNEANGKLTFTPNEGFTNNPTDIEYVLTEISNGLSDRGTVNFEYVQEPIANNDISSNNNAGAVAINIISNDTNSGGVSLSASQVTVDLDISTPEINTTLSAGVLGNWSYNTTSGVLTFTPSAEFSGNPPSITYQITENSSGLSNTAEVTVTYKEFTLAEFTVTNTGEVCANNNDGSIVINANSIGNYSVAVSGAASSTQNFTESLTLDNLDAGNYRLEITDNETSDIFIFNITISEPLDLSVTSKVSQKNKSIILNISGSEIYTINLNNTEFTTSENSLTLPLQEGVNVVSVKGEKDCQGKFNEKIVIGSTISVYPNPVKDTLQIITGTTEEVLINLHSVSGTLLKSKKTISKTGESNLDVQNLASGVYFVSISTPNSTSTFKILK</sequence>
<dbReference type="CDD" id="cd21510">
    <property type="entry name" value="agarase_cat"/>
    <property type="match status" value="1"/>
</dbReference>
<keyword evidence="6" id="KW-1185">Reference proteome</keyword>
<dbReference type="SUPFAM" id="SSF51445">
    <property type="entry name" value="(Trans)glycosidases"/>
    <property type="match status" value="1"/>
</dbReference>
<dbReference type="Gene3D" id="2.60.120.260">
    <property type="entry name" value="Galactose-binding domain-like"/>
    <property type="match status" value="1"/>
</dbReference>
<evidence type="ECO:0000256" key="1">
    <source>
        <dbReference type="ARBA" id="ARBA00022729"/>
    </source>
</evidence>
<feature type="domain" description="CBM6" evidence="4">
    <location>
        <begin position="689"/>
        <end position="805"/>
    </location>
</feature>
<evidence type="ECO:0000256" key="2">
    <source>
        <dbReference type="SAM" id="MobiDB-lite"/>
    </source>
</evidence>
<dbReference type="EMBL" id="VOSC01000019">
    <property type="protein sequence ID" value="TXE11921.1"/>
    <property type="molecule type" value="Genomic_DNA"/>
</dbReference>
<name>A0A5C7AU58_9FLAO</name>
<dbReference type="Pfam" id="PF18962">
    <property type="entry name" value="Por_Secre_tail"/>
    <property type="match status" value="1"/>
</dbReference>
<dbReference type="Proteomes" id="UP000321790">
    <property type="component" value="Unassembled WGS sequence"/>
</dbReference>
<organism evidence="5 6">
    <name type="scientific">Seonamhaeicola algicola</name>
    <dbReference type="NCBI Taxonomy" id="1719036"/>
    <lineage>
        <taxon>Bacteria</taxon>
        <taxon>Pseudomonadati</taxon>
        <taxon>Bacteroidota</taxon>
        <taxon>Flavobacteriia</taxon>
        <taxon>Flavobacteriales</taxon>
        <taxon>Flavobacteriaceae</taxon>
    </lineage>
</organism>
<dbReference type="OrthoDB" id="1153457at2"/>
<dbReference type="GO" id="GO:0030246">
    <property type="term" value="F:carbohydrate binding"/>
    <property type="evidence" value="ECO:0007669"/>
    <property type="project" value="InterPro"/>
</dbReference>
<dbReference type="InterPro" id="IPR008979">
    <property type="entry name" value="Galactose-bd-like_sf"/>
</dbReference>
<comment type="caution">
    <text evidence="5">The sequence shown here is derived from an EMBL/GenBank/DDBJ whole genome shotgun (WGS) entry which is preliminary data.</text>
</comment>
<dbReference type="PROSITE" id="PS51175">
    <property type="entry name" value="CBM6"/>
    <property type="match status" value="1"/>
</dbReference>
<dbReference type="RefSeq" id="WP_147133874.1">
    <property type="nucleotide sequence ID" value="NZ_VOSC01000019.1"/>
</dbReference>
<dbReference type="InterPro" id="IPR026444">
    <property type="entry name" value="Secre_tail"/>
</dbReference>
<protein>
    <submittedName>
        <fullName evidence="5">Carbohydrate-binding protein</fullName>
    </submittedName>
</protein>
<keyword evidence="1 3" id="KW-0732">Signal</keyword>
<dbReference type="Gene3D" id="3.20.20.80">
    <property type="entry name" value="Glycosidases"/>
    <property type="match status" value="1"/>
</dbReference>
<dbReference type="InterPro" id="IPR013780">
    <property type="entry name" value="Glyco_hydro_b"/>
</dbReference>
<dbReference type="SUPFAM" id="SSF49785">
    <property type="entry name" value="Galactose-binding domain-like"/>
    <property type="match status" value="1"/>
</dbReference>
<dbReference type="InterPro" id="IPR041224">
    <property type="entry name" value="BPA_C"/>
</dbReference>
<proteinExistence type="predicted"/>
<gene>
    <name evidence="5" type="ORF">FUA26_07605</name>
</gene>
<reference evidence="6" key="1">
    <citation type="submission" date="2019-08" db="EMBL/GenBank/DDBJ databases">
        <title>Seonamhaeicola sediminis sp. nov., isolated from marine sediment.</title>
        <authorList>
            <person name="Cao W.R."/>
        </authorList>
    </citation>
    <scope>NUCLEOTIDE SEQUENCE [LARGE SCALE GENOMIC DNA]</scope>
    <source>
        <strain evidence="6">Gy8</strain>
    </source>
</reference>
<dbReference type="CDD" id="cd04080">
    <property type="entry name" value="CBM6_cellulase-like"/>
    <property type="match status" value="1"/>
</dbReference>
<dbReference type="SMART" id="SM00606">
    <property type="entry name" value="CBD_IV"/>
    <property type="match status" value="1"/>
</dbReference>